<feature type="transmembrane region" description="Helical" evidence="2">
    <location>
        <begin position="433"/>
        <end position="451"/>
    </location>
</feature>
<feature type="transmembrane region" description="Helical" evidence="2">
    <location>
        <begin position="457"/>
        <end position="480"/>
    </location>
</feature>
<feature type="region of interest" description="Disordered" evidence="1">
    <location>
        <begin position="1"/>
        <end position="31"/>
    </location>
</feature>
<feature type="transmembrane region" description="Helical" evidence="2">
    <location>
        <begin position="70"/>
        <end position="93"/>
    </location>
</feature>
<feature type="transmembrane region" description="Helical" evidence="2">
    <location>
        <begin position="189"/>
        <end position="209"/>
    </location>
</feature>
<organism evidence="3 4">
    <name type="scientific">Frigoriglobus tundricola</name>
    <dbReference type="NCBI Taxonomy" id="2774151"/>
    <lineage>
        <taxon>Bacteria</taxon>
        <taxon>Pseudomonadati</taxon>
        <taxon>Planctomycetota</taxon>
        <taxon>Planctomycetia</taxon>
        <taxon>Gemmatales</taxon>
        <taxon>Gemmataceae</taxon>
        <taxon>Frigoriglobus</taxon>
    </lineage>
</organism>
<feature type="transmembrane region" description="Helical" evidence="2">
    <location>
        <begin position="321"/>
        <end position="345"/>
    </location>
</feature>
<evidence type="ECO:0000313" key="3">
    <source>
        <dbReference type="EMBL" id="QJW98169.1"/>
    </source>
</evidence>
<sequence length="707" mass="75870">MPAPPIPSGESSEPPSRPGEPSTGSPDSSTAPLPAPYRAAWPWVLCVIGLDYLSTLAYQPSIAFAAAGRLAPLVTVLVACVTLFLALPVYLYVAGRSPHGGGSTALLERVIPGWFGKALLLVLLAFGAVDLVFTRTFSAAAAAEHLTFNPHPQWQQSLEATTRHGEGWRQQLPEWAKAHSDGLWHRQTVVALVLIVLSTALGLMFFRGYTRNFVRLAALTVGLYLAFTLVVIGSGVAYLVEHPQLVGAWWADVWAGHGKPGAEPRPIGGWGALLGACIPLLPALCLGLSGFELTLMAMPLVRGRRGDAPESPRGVIRNTRVLLTVAAVTMSAYLLTSTLVTTVLIPAGAHATNGQAKYRSLAYLAHGGALADGRPATAMNPAFGLAFGSAYDAATVAILALAGLTFALTLASWIPPYLNRLGMEFAWSMKWGVLAYLLLGVKFAATAYYGADVDAHRAAYLTAVLAIFAFAALAAAVDVWNRRADRGWRKALRVPPLFTLAIAVFLACAAWVVSERPVGAAVAGAFVALVMGLSVAVRAWRSTEFRFTAFEFADKATEYEWQKLKASEYPILVPIRSDHEALREKEIDVRTRHRLPGAVPIMFVKAELADPSDFAHRPLVRIAREEGRVVIHLTRCCSIPHALASAALELASAGAVPEVHFGWSAENPVTANLHFVLFGMGNVPWMVYTLIRRAAVPEARKPRVVVA</sequence>
<dbReference type="AlphaFoldDB" id="A0A6M5YW51"/>
<gene>
    <name evidence="3" type="ORF">FTUN_5749</name>
</gene>
<dbReference type="Proteomes" id="UP000503447">
    <property type="component" value="Chromosome"/>
</dbReference>
<keyword evidence="2" id="KW-0472">Membrane</keyword>
<keyword evidence="2" id="KW-1133">Transmembrane helix</keyword>
<dbReference type="RefSeq" id="WP_171473401.1">
    <property type="nucleotide sequence ID" value="NZ_CP053452.2"/>
</dbReference>
<feature type="transmembrane region" description="Helical" evidence="2">
    <location>
        <begin position="216"/>
        <end position="240"/>
    </location>
</feature>
<proteinExistence type="predicted"/>
<protein>
    <recommendedName>
        <fullName evidence="5">Amino acid transporter</fullName>
    </recommendedName>
</protein>
<feature type="compositionally biased region" description="Low complexity" evidence="1">
    <location>
        <begin position="8"/>
        <end position="26"/>
    </location>
</feature>
<feature type="transmembrane region" description="Helical" evidence="2">
    <location>
        <begin position="518"/>
        <end position="537"/>
    </location>
</feature>
<reference evidence="4" key="1">
    <citation type="submission" date="2020-05" db="EMBL/GenBank/DDBJ databases">
        <title>Frigoriglobus tundricola gen. nov., sp. nov., a psychrotolerant cellulolytic planctomycete of the family Gemmataceae with two divergent copies of 16S rRNA gene.</title>
        <authorList>
            <person name="Kulichevskaya I.S."/>
            <person name="Ivanova A.A."/>
            <person name="Naumoff D.G."/>
            <person name="Beletsky A.V."/>
            <person name="Rijpstra W.I.C."/>
            <person name="Sinninghe Damste J.S."/>
            <person name="Mardanov A.V."/>
            <person name="Ravin N.V."/>
            <person name="Dedysh S.N."/>
        </authorList>
    </citation>
    <scope>NUCLEOTIDE SEQUENCE [LARGE SCALE GENOMIC DNA]</scope>
    <source>
        <strain evidence="4">PL17</strain>
    </source>
</reference>
<evidence type="ECO:0000256" key="1">
    <source>
        <dbReference type="SAM" id="MobiDB-lite"/>
    </source>
</evidence>
<keyword evidence="4" id="KW-1185">Reference proteome</keyword>
<dbReference type="KEGG" id="ftj:FTUN_5749"/>
<evidence type="ECO:0000256" key="2">
    <source>
        <dbReference type="SAM" id="Phobius"/>
    </source>
</evidence>
<keyword evidence="2" id="KW-0812">Transmembrane</keyword>
<evidence type="ECO:0000313" key="4">
    <source>
        <dbReference type="Proteomes" id="UP000503447"/>
    </source>
</evidence>
<feature type="transmembrane region" description="Helical" evidence="2">
    <location>
        <begin position="114"/>
        <end position="133"/>
    </location>
</feature>
<evidence type="ECO:0008006" key="5">
    <source>
        <dbReference type="Google" id="ProtNLM"/>
    </source>
</evidence>
<feature type="transmembrane region" description="Helical" evidence="2">
    <location>
        <begin position="492"/>
        <end position="512"/>
    </location>
</feature>
<feature type="transmembrane region" description="Helical" evidence="2">
    <location>
        <begin position="273"/>
        <end position="301"/>
    </location>
</feature>
<dbReference type="EMBL" id="CP053452">
    <property type="protein sequence ID" value="QJW98169.1"/>
    <property type="molecule type" value="Genomic_DNA"/>
</dbReference>
<feature type="transmembrane region" description="Helical" evidence="2">
    <location>
        <begin position="393"/>
        <end position="413"/>
    </location>
</feature>
<accession>A0A6M5YW51</accession>
<name>A0A6M5YW51_9BACT</name>